<evidence type="ECO:0000259" key="3">
    <source>
        <dbReference type="Pfam" id="PF18912"/>
    </source>
</evidence>
<keyword evidence="5" id="KW-1185">Reference proteome</keyword>
<dbReference type="CDD" id="cd06223">
    <property type="entry name" value="PRTases_typeI"/>
    <property type="match status" value="1"/>
</dbReference>
<dbReference type="PANTHER" id="PTHR47505:SF1">
    <property type="entry name" value="DNA UTILIZATION PROTEIN YHGH"/>
    <property type="match status" value="1"/>
</dbReference>
<dbReference type="Pfam" id="PF00156">
    <property type="entry name" value="Pribosyltran"/>
    <property type="match status" value="1"/>
</dbReference>
<dbReference type="SUPFAM" id="SSF53271">
    <property type="entry name" value="PRTase-like"/>
    <property type="match status" value="1"/>
</dbReference>
<protein>
    <submittedName>
        <fullName evidence="4">ComF family protein</fullName>
    </submittedName>
</protein>
<dbReference type="Proteomes" id="UP000219439">
    <property type="component" value="Unassembled WGS sequence"/>
</dbReference>
<organism evidence="4 5">
    <name type="scientific">Cohaesibacter gelatinilyticus</name>
    <dbReference type="NCBI Taxonomy" id="372072"/>
    <lineage>
        <taxon>Bacteria</taxon>
        <taxon>Pseudomonadati</taxon>
        <taxon>Pseudomonadota</taxon>
        <taxon>Alphaproteobacteria</taxon>
        <taxon>Hyphomicrobiales</taxon>
        <taxon>Cohaesibacteraceae</taxon>
    </lineage>
</organism>
<dbReference type="EMBL" id="OBEL01000005">
    <property type="protein sequence ID" value="SNZ20799.1"/>
    <property type="molecule type" value="Genomic_DNA"/>
</dbReference>
<dbReference type="InterPro" id="IPR051910">
    <property type="entry name" value="ComF/GntX_DNA_util-trans"/>
</dbReference>
<feature type="domain" description="Phosphoribosyltransferase" evidence="2">
    <location>
        <begin position="163"/>
        <end position="256"/>
    </location>
</feature>
<dbReference type="AlphaFoldDB" id="A0A285PGH8"/>
<dbReference type="InterPro" id="IPR029057">
    <property type="entry name" value="PRTase-like"/>
</dbReference>
<evidence type="ECO:0000313" key="4">
    <source>
        <dbReference type="EMBL" id="SNZ20799.1"/>
    </source>
</evidence>
<reference evidence="4 5" key="1">
    <citation type="submission" date="2017-09" db="EMBL/GenBank/DDBJ databases">
        <authorList>
            <person name="Ehlers B."/>
            <person name="Leendertz F.H."/>
        </authorList>
    </citation>
    <scope>NUCLEOTIDE SEQUENCE [LARGE SCALE GENOMIC DNA]</scope>
    <source>
        <strain evidence="4 5">DSM 18289</strain>
    </source>
</reference>
<name>A0A285PGH8_9HYPH</name>
<dbReference type="RefSeq" id="WP_097155148.1">
    <property type="nucleotide sequence ID" value="NZ_OBEL01000005.1"/>
</dbReference>
<evidence type="ECO:0000313" key="5">
    <source>
        <dbReference type="Proteomes" id="UP000219439"/>
    </source>
</evidence>
<gene>
    <name evidence="4" type="ORF">SAMN06265368_3909</name>
</gene>
<evidence type="ECO:0000259" key="2">
    <source>
        <dbReference type="Pfam" id="PF00156"/>
    </source>
</evidence>
<feature type="domain" description="Double zinc ribbon" evidence="3">
    <location>
        <begin position="27"/>
        <end position="70"/>
    </location>
</feature>
<dbReference type="Gene3D" id="3.40.50.2020">
    <property type="match status" value="1"/>
</dbReference>
<accession>A0A285PGH8</accession>
<evidence type="ECO:0000256" key="1">
    <source>
        <dbReference type="ARBA" id="ARBA00008007"/>
    </source>
</evidence>
<sequence length="265" mass="29613">MMRQEMLVSKIEGVRQGMTFLMHAIGNLIWPPVCANCGKRIDAANHLCGTCWQSMHWIDKPYCPISGLPYAFDVGEEIISPSVIVDPPVYDKARAVALYDDTARALVHKLKYYDRTDLARSMGQWMVRAGLEFFDENPDQLVVVPVPLHRRRLIGRRYNQAALLAKEIAAQQKAPYLHDCLVRRRATRQQVGLNESERASNVRGAFQVPLPLKGKIAGKAIILVDDVMTTGATMQACARVLRQAGAAQIFVIVFARVVEPGQMTI</sequence>
<comment type="similarity">
    <text evidence="1">Belongs to the ComF/GntX family.</text>
</comment>
<proteinExistence type="inferred from homology"/>
<dbReference type="InterPro" id="IPR000836">
    <property type="entry name" value="PRTase_dom"/>
</dbReference>
<dbReference type="PANTHER" id="PTHR47505">
    <property type="entry name" value="DNA UTILIZATION PROTEIN YHGH"/>
    <property type="match status" value="1"/>
</dbReference>
<dbReference type="InterPro" id="IPR044005">
    <property type="entry name" value="DZR_2"/>
</dbReference>
<dbReference type="OrthoDB" id="9779910at2"/>
<dbReference type="Pfam" id="PF18912">
    <property type="entry name" value="DZR_2"/>
    <property type="match status" value="1"/>
</dbReference>